<evidence type="ECO:0000313" key="2">
    <source>
        <dbReference type="Proteomes" id="UP000271889"/>
    </source>
</evidence>
<dbReference type="EMBL" id="UYRV01000587">
    <property type="protein sequence ID" value="VDK44967.1"/>
    <property type="molecule type" value="Genomic_DNA"/>
</dbReference>
<evidence type="ECO:0000313" key="1">
    <source>
        <dbReference type="EMBL" id="VDK44967.1"/>
    </source>
</evidence>
<keyword evidence="2" id="KW-1185">Reference proteome</keyword>
<protein>
    <submittedName>
        <fullName evidence="1">Uncharacterized protein</fullName>
    </submittedName>
</protein>
<dbReference type="Proteomes" id="UP000271889">
    <property type="component" value="Unassembled WGS sequence"/>
</dbReference>
<dbReference type="AlphaFoldDB" id="A0A3P6QH39"/>
<accession>A0A3P6QH39</accession>
<sequence>MMEQSCDCGFDATLYCEKLSGQLVRGNETNVSVGCSREAVLDHNGIPLVSDYKLLTAIGFVRAVLMP</sequence>
<proteinExistence type="predicted"/>
<reference evidence="1 2" key="1">
    <citation type="submission" date="2018-11" db="EMBL/GenBank/DDBJ databases">
        <authorList>
            <consortium name="Pathogen Informatics"/>
        </authorList>
    </citation>
    <scope>NUCLEOTIDE SEQUENCE [LARGE SCALE GENOMIC DNA]</scope>
</reference>
<name>A0A3P6QH39_CYLGO</name>
<gene>
    <name evidence="1" type="ORF">CGOC_LOCUS425</name>
</gene>
<organism evidence="1 2">
    <name type="scientific">Cylicostephanus goldi</name>
    <name type="common">Nematode worm</name>
    <dbReference type="NCBI Taxonomy" id="71465"/>
    <lineage>
        <taxon>Eukaryota</taxon>
        <taxon>Metazoa</taxon>
        <taxon>Ecdysozoa</taxon>
        <taxon>Nematoda</taxon>
        <taxon>Chromadorea</taxon>
        <taxon>Rhabditida</taxon>
        <taxon>Rhabditina</taxon>
        <taxon>Rhabditomorpha</taxon>
        <taxon>Strongyloidea</taxon>
        <taxon>Strongylidae</taxon>
        <taxon>Cylicostephanus</taxon>
    </lineage>
</organism>